<evidence type="ECO:0000313" key="1">
    <source>
        <dbReference type="EMBL" id="VEG60216.1"/>
    </source>
</evidence>
<protein>
    <submittedName>
        <fullName evidence="1">Uncharacterized protein</fullName>
    </submittedName>
</protein>
<gene>
    <name evidence="1" type="ORF">NCTC11951_00155</name>
</gene>
<sequence length="37" mass="4250">MENTLGLDNFDKLVNISKEMDFVFSNLNKKKNSISNT</sequence>
<evidence type="ECO:0000313" key="2">
    <source>
        <dbReference type="Proteomes" id="UP000275504"/>
    </source>
</evidence>
<dbReference type="EMBL" id="LR134359">
    <property type="protein sequence ID" value="VEG60216.1"/>
    <property type="molecule type" value="Genomic_DNA"/>
</dbReference>
<dbReference type="AlphaFoldDB" id="A0A381CWK9"/>
<organism evidence="1 2">
    <name type="scientific">Campylobacter jejuni subsp. doylei</name>
    <dbReference type="NCBI Taxonomy" id="32021"/>
    <lineage>
        <taxon>Bacteria</taxon>
        <taxon>Pseudomonadati</taxon>
        <taxon>Campylobacterota</taxon>
        <taxon>Epsilonproteobacteria</taxon>
        <taxon>Campylobacterales</taxon>
        <taxon>Campylobacteraceae</taxon>
        <taxon>Campylobacter</taxon>
    </lineage>
</organism>
<dbReference type="Proteomes" id="UP000275504">
    <property type="component" value="Chromosome"/>
</dbReference>
<reference evidence="1 2" key="1">
    <citation type="submission" date="2018-12" db="EMBL/GenBank/DDBJ databases">
        <authorList>
            <consortium name="Pathogen Informatics"/>
        </authorList>
    </citation>
    <scope>NUCLEOTIDE SEQUENCE [LARGE SCALE GENOMIC DNA]</scope>
    <source>
        <strain evidence="1 2">NCTC11951</strain>
    </source>
</reference>
<name>A0A381CWK9_CAMJU</name>
<proteinExistence type="predicted"/>
<accession>A0A381CWK9</accession>